<evidence type="ECO:0000256" key="5">
    <source>
        <dbReference type="ARBA" id="ARBA00022553"/>
    </source>
</evidence>
<feature type="transmembrane region" description="Helical" evidence="10">
    <location>
        <begin position="33"/>
        <end position="49"/>
    </location>
</feature>
<dbReference type="Gene3D" id="3.30.565.10">
    <property type="entry name" value="Histidine kinase-like ATPase, C-terminal domain"/>
    <property type="match status" value="1"/>
</dbReference>
<dbReference type="GO" id="GO:0005886">
    <property type="term" value="C:plasma membrane"/>
    <property type="evidence" value="ECO:0007669"/>
    <property type="project" value="UniProtKB-SubCell"/>
</dbReference>
<feature type="transmembrane region" description="Helical" evidence="10">
    <location>
        <begin position="118"/>
        <end position="142"/>
    </location>
</feature>
<evidence type="ECO:0000256" key="10">
    <source>
        <dbReference type="SAM" id="Phobius"/>
    </source>
</evidence>
<keyword evidence="4" id="KW-1003">Cell membrane</keyword>
<evidence type="ECO:0000256" key="6">
    <source>
        <dbReference type="ARBA" id="ARBA00022692"/>
    </source>
</evidence>
<keyword evidence="5" id="KW-0597">Phosphoprotein</keyword>
<proteinExistence type="predicted"/>
<name>A0A5S9QNY1_9GAMM</name>
<dbReference type="InterPro" id="IPR005467">
    <property type="entry name" value="His_kinase_dom"/>
</dbReference>
<evidence type="ECO:0000256" key="9">
    <source>
        <dbReference type="ARBA" id="ARBA00023136"/>
    </source>
</evidence>
<dbReference type="Pfam" id="PF05231">
    <property type="entry name" value="MASE1"/>
    <property type="match status" value="1"/>
</dbReference>
<evidence type="ECO:0000259" key="11">
    <source>
        <dbReference type="PROSITE" id="PS50109"/>
    </source>
</evidence>
<keyword evidence="12" id="KW-0418">Kinase</keyword>
<dbReference type="InterPro" id="IPR003661">
    <property type="entry name" value="HisK_dim/P_dom"/>
</dbReference>
<protein>
    <recommendedName>
        <fullName evidence="3">histidine kinase</fullName>
        <ecNumber evidence="3">2.7.13.3</ecNumber>
    </recommendedName>
</protein>
<keyword evidence="13" id="KW-1185">Reference proteome</keyword>
<dbReference type="PROSITE" id="PS50109">
    <property type="entry name" value="HIS_KIN"/>
    <property type="match status" value="1"/>
</dbReference>
<evidence type="ECO:0000256" key="4">
    <source>
        <dbReference type="ARBA" id="ARBA00022475"/>
    </source>
</evidence>
<accession>A0A5S9QNY1</accession>
<keyword evidence="8" id="KW-0902">Two-component regulatory system</keyword>
<keyword evidence="7 10" id="KW-1133">Transmembrane helix</keyword>
<comment type="catalytic activity">
    <reaction evidence="1">
        <text>ATP + protein L-histidine = ADP + protein N-phospho-L-histidine.</text>
        <dbReference type="EC" id="2.7.13.3"/>
    </reaction>
</comment>
<evidence type="ECO:0000256" key="7">
    <source>
        <dbReference type="ARBA" id="ARBA00022989"/>
    </source>
</evidence>
<dbReference type="InterPro" id="IPR007895">
    <property type="entry name" value="MASE1"/>
</dbReference>
<dbReference type="AlphaFoldDB" id="A0A5S9QNY1"/>
<dbReference type="SMART" id="SM00388">
    <property type="entry name" value="HisKA"/>
    <property type="match status" value="1"/>
</dbReference>
<feature type="transmembrane region" description="Helical" evidence="10">
    <location>
        <begin position="218"/>
        <end position="236"/>
    </location>
</feature>
<organism evidence="12 13">
    <name type="scientific">BD1-7 clade bacterium</name>
    <dbReference type="NCBI Taxonomy" id="2029982"/>
    <lineage>
        <taxon>Bacteria</taxon>
        <taxon>Pseudomonadati</taxon>
        <taxon>Pseudomonadota</taxon>
        <taxon>Gammaproteobacteria</taxon>
        <taxon>Cellvibrionales</taxon>
        <taxon>Spongiibacteraceae</taxon>
        <taxon>BD1-7 clade</taxon>
    </lineage>
</organism>
<dbReference type="InterPro" id="IPR036097">
    <property type="entry name" value="HisK_dim/P_sf"/>
</dbReference>
<feature type="transmembrane region" description="Helical" evidence="10">
    <location>
        <begin position="54"/>
        <end position="72"/>
    </location>
</feature>
<dbReference type="EC" id="2.7.13.3" evidence="3"/>
<feature type="transmembrane region" description="Helical" evidence="10">
    <location>
        <begin position="184"/>
        <end position="206"/>
    </location>
</feature>
<dbReference type="PANTHER" id="PTHR45339">
    <property type="entry name" value="HYBRID SIGNAL TRANSDUCTION HISTIDINE KINASE J"/>
    <property type="match status" value="1"/>
</dbReference>
<dbReference type="GO" id="GO:0000155">
    <property type="term" value="F:phosphorelay sensor kinase activity"/>
    <property type="evidence" value="ECO:0007669"/>
    <property type="project" value="InterPro"/>
</dbReference>
<evidence type="ECO:0000256" key="2">
    <source>
        <dbReference type="ARBA" id="ARBA00004651"/>
    </source>
</evidence>
<sequence>MSLLSRPIHVAGFVVLLALSAAAGLYMSAGGQTPAFWPASGIACSYFVFSNRRLWLWYSLGFIPALAAPFMLMTDHNLQVIAVLVSAGLLQALVAGFLVQSQYPEGFDPRRLRILLNFLLITSVIAPFFSGFFGTSAFYLAFGNQTWLGYFVLWVTSNGSGILTVIVPFYFLAKGRSTYLSFNYRITPLEIISYTLVLFFICHWIATIEPEQTLLSRVAYLLLLPALLFASIRYNMFTSALSCLYFAVYTANCMHMGVSPFAHDGHPVIENVLTFDLFLYVLTLTTLTMGAMRHESALVQVHLREQKNLIESLNQKKSAFIQAINDKLRAPVTQVVGSVDRLKDSELTDYQRSMVESINVSSHQIMSLIDDILSFSKAENAHLHKETVEFSLERILHNVVQSFGLDAETKDVGIYLLMENAGGRYRSDPTLIKQIVTNLLNIMLLQSRMSHILIKSRQTSYCLMISFELTGKYTTIDVSNSVTSKANISNDSETLGIFISQKLAEALNGKLTFTDHGERGVGFYELELPMIPVIAPDPVYERDYRLTIASPCQLEASLIARSIAGRVKATALFDTNDIATASEDLIIAGKKDVCILDWRDTNVHKCRSSLLRLEKHCDQVIAIVPWSMDISGLAAFNILTRPYSQTELITLINDAYHGCTDRLSLESMS</sequence>
<dbReference type="SUPFAM" id="SSF47384">
    <property type="entry name" value="Homodimeric domain of signal transducing histidine kinase"/>
    <property type="match status" value="1"/>
</dbReference>
<evidence type="ECO:0000256" key="1">
    <source>
        <dbReference type="ARBA" id="ARBA00000085"/>
    </source>
</evidence>
<feature type="transmembrane region" description="Helical" evidence="10">
    <location>
        <begin position="148"/>
        <end position="172"/>
    </location>
</feature>
<dbReference type="InterPro" id="IPR036890">
    <property type="entry name" value="HATPase_C_sf"/>
</dbReference>
<reference evidence="12 13" key="1">
    <citation type="submission" date="2019-11" db="EMBL/GenBank/DDBJ databases">
        <authorList>
            <person name="Holert J."/>
        </authorList>
    </citation>
    <scope>NUCLEOTIDE SEQUENCE [LARGE SCALE GENOMIC DNA]</scope>
    <source>
        <strain evidence="12">SB11_3</strain>
    </source>
</reference>
<dbReference type="Proteomes" id="UP000441399">
    <property type="component" value="Unassembled WGS sequence"/>
</dbReference>
<keyword evidence="9 10" id="KW-0472">Membrane</keyword>
<dbReference type="PANTHER" id="PTHR45339:SF1">
    <property type="entry name" value="HYBRID SIGNAL TRANSDUCTION HISTIDINE KINASE J"/>
    <property type="match status" value="1"/>
</dbReference>
<feature type="transmembrane region" description="Helical" evidence="10">
    <location>
        <begin position="78"/>
        <end position="98"/>
    </location>
</feature>
<keyword evidence="12" id="KW-0808">Transferase</keyword>
<gene>
    <name evidence="12" type="primary">barA_5</name>
    <name evidence="12" type="ORF">OPDIPICF_02320</name>
</gene>
<evidence type="ECO:0000256" key="3">
    <source>
        <dbReference type="ARBA" id="ARBA00012438"/>
    </source>
</evidence>
<dbReference type="OrthoDB" id="9883470at2"/>
<evidence type="ECO:0000313" key="12">
    <source>
        <dbReference type="EMBL" id="CAA0119756.1"/>
    </source>
</evidence>
<dbReference type="CDD" id="cd00082">
    <property type="entry name" value="HisKA"/>
    <property type="match status" value="1"/>
</dbReference>
<evidence type="ECO:0000256" key="8">
    <source>
        <dbReference type="ARBA" id="ARBA00023012"/>
    </source>
</evidence>
<dbReference type="SUPFAM" id="SSF55874">
    <property type="entry name" value="ATPase domain of HSP90 chaperone/DNA topoisomerase II/histidine kinase"/>
    <property type="match status" value="1"/>
</dbReference>
<dbReference type="EMBL" id="CACSIO010000034">
    <property type="protein sequence ID" value="CAA0119756.1"/>
    <property type="molecule type" value="Genomic_DNA"/>
</dbReference>
<dbReference type="Pfam" id="PF00512">
    <property type="entry name" value="HisKA"/>
    <property type="match status" value="1"/>
</dbReference>
<comment type="subcellular location">
    <subcellularLocation>
        <location evidence="2">Cell membrane</location>
        <topology evidence="2">Multi-pass membrane protein</topology>
    </subcellularLocation>
</comment>
<evidence type="ECO:0000313" key="13">
    <source>
        <dbReference type="Proteomes" id="UP000441399"/>
    </source>
</evidence>
<feature type="domain" description="Histidine kinase" evidence="11">
    <location>
        <begin position="323"/>
        <end position="532"/>
    </location>
</feature>
<keyword evidence="6 10" id="KW-0812">Transmembrane</keyword>
<feature type="transmembrane region" description="Helical" evidence="10">
    <location>
        <begin position="243"/>
        <end position="262"/>
    </location>
</feature>
<dbReference type="Gene3D" id="1.10.287.130">
    <property type="match status" value="1"/>
</dbReference>